<dbReference type="PROSITE" id="PS50077">
    <property type="entry name" value="HEAT_REPEAT"/>
    <property type="match status" value="1"/>
</dbReference>
<dbReference type="GO" id="GO:0019887">
    <property type="term" value="F:protein kinase regulator activity"/>
    <property type="evidence" value="ECO:0007669"/>
    <property type="project" value="TreeGrafter"/>
</dbReference>
<keyword evidence="1" id="KW-0677">Repeat</keyword>
<dbReference type="InterPro" id="IPR011989">
    <property type="entry name" value="ARM-like"/>
</dbReference>
<sequence>MIRLLIAEGDTSSFMNVTIWQKINTLLSAIDISDYYDIPENHYHIFNTPEGVLFNTAVIDENSEENVNAKNLRRDNKAYSYKEQQAEIQLRKELAEKKRAEDEIVDHATLRELKSSYLFPEWCEESLEDQIGRTFALLSTLCLDLGCDDEEEELDVNYYRDIMNVSKLLFVLPLLKSVVYSTKWPSSMKFLVVNFIKDAVRKSFIKKDDIGTVPLVEYAQLLLSLIGNHEFSHIFDACNESLGNMADIIEMSDEPTAGVPFYQTLIQYLPDALSDEKRIVALKTLSKLRCTMTSLLKRHQCPDFVHRIFVARFDSTVEVKGLAEQICTDLNVEVNVELCEKLLDDVKFEKINLTAVPEALKAFITVYPNEMNTALIKLKTVYEETKKTYVSQAKKLLLPELQSALFDDNWRIRHASVTLTGDFLFNISGVSGKITTDTAGDDGTMGMESASKVIARTLGSQMRDNILSGLYLARSDIATVVRQAASHVWKVVVTNTPRTVKEIMKPPFERLLSSLSSKSEDRQLMAARCLEGLVRNMNERLINDVLPVLSVALGSDEDETRIGVSACLCEIISDVPRETVQFYAKQLIPLFAATLTDPNETVRKSAARTFNSFHHSVGPSSLDVVIGPLFKLYVTEKSNDVLDSLCILMTLNGRHILPFLLPKLTKGAVDISALCKLAGAGAQSITHHITTVLDALIDNFENIGEEDLTRTIPLMKAIEDEEDVLILVCYLVEQADRHVTASKLLKFFLENAELDAEPLVEVIVPNMFSIYKSLEPALVDAAIATQMEIGKRLNGTNIEHVVIVHGAIKDLCGARTNSPISGFGTVNGLKTVLPILREGILTGAVDAKELAADAMGDVVKFSSESALRPHVIATTGPLIR</sequence>
<dbReference type="PANTHER" id="PTHR23346">
    <property type="entry name" value="TRANSLATIONAL ACTIVATOR GCN1-RELATED"/>
    <property type="match status" value="1"/>
</dbReference>
<dbReference type="PANTHER" id="PTHR23346:SF7">
    <property type="entry name" value="STALLED RIBOSOME SENSOR GCN1"/>
    <property type="match status" value="1"/>
</dbReference>
<feature type="repeat" description="HEAT" evidence="2">
    <location>
        <begin position="587"/>
        <end position="623"/>
    </location>
</feature>
<dbReference type="SUPFAM" id="SSF48371">
    <property type="entry name" value="ARM repeat"/>
    <property type="match status" value="1"/>
</dbReference>
<dbReference type="EMBL" id="JAUCMV010000005">
    <property type="protein sequence ID" value="KAK0399048.1"/>
    <property type="molecule type" value="Genomic_DNA"/>
</dbReference>
<gene>
    <name evidence="5" type="ORF">QR680_002880</name>
</gene>
<dbReference type="InterPro" id="IPR055443">
    <property type="entry name" value="HEAT_ECM29"/>
</dbReference>
<evidence type="ECO:0000256" key="2">
    <source>
        <dbReference type="PROSITE-ProRule" id="PRU00103"/>
    </source>
</evidence>
<proteinExistence type="predicted"/>
<accession>A0AA39LJ13</accession>
<evidence type="ECO:0000313" key="5">
    <source>
        <dbReference type="EMBL" id="KAK0399048.1"/>
    </source>
</evidence>
<comment type="caution">
    <text evidence="5">The sequence shown here is derived from an EMBL/GenBank/DDBJ whole genome shotgun (WGS) entry which is preliminary data.</text>
</comment>
<reference evidence="5" key="1">
    <citation type="submission" date="2023-06" db="EMBL/GenBank/DDBJ databases">
        <title>Genomic analysis of the entomopathogenic nematode Steinernema hermaphroditum.</title>
        <authorList>
            <person name="Schwarz E.M."/>
            <person name="Heppert J.K."/>
            <person name="Baniya A."/>
            <person name="Schwartz H.T."/>
            <person name="Tan C.-H."/>
            <person name="Antoshechkin I."/>
            <person name="Sternberg P.W."/>
            <person name="Goodrich-Blair H."/>
            <person name="Dillman A.R."/>
        </authorList>
    </citation>
    <scope>NUCLEOTIDE SEQUENCE</scope>
    <source>
        <strain evidence="5">PS9179</strain>
        <tissue evidence="5">Whole animal</tissue>
    </source>
</reference>
<evidence type="ECO:0008006" key="7">
    <source>
        <dbReference type="Google" id="ProtNLM"/>
    </source>
</evidence>
<dbReference type="InterPro" id="IPR057546">
    <property type="entry name" value="HEAT_GCN1"/>
</dbReference>
<dbReference type="Pfam" id="PF23271">
    <property type="entry name" value="HEAT_GCN1"/>
    <property type="match status" value="1"/>
</dbReference>
<keyword evidence="6" id="KW-1185">Reference proteome</keyword>
<dbReference type="GO" id="GO:0006417">
    <property type="term" value="P:regulation of translation"/>
    <property type="evidence" value="ECO:0007669"/>
    <property type="project" value="TreeGrafter"/>
</dbReference>
<dbReference type="GO" id="GO:0034198">
    <property type="term" value="P:cellular response to amino acid starvation"/>
    <property type="evidence" value="ECO:0007669"/>
    <property type="project" value="TreeGrafter"/>
</dbReference>
<dbReference type="Gene3D" id="1.25.10.10">
    <property type="entry name" value="Leucine-rich Repeat Variant"/>
    <property type="match status" value="1"/>
</dbReference>
<dbReference type="AlphaFoldDB" id="A0AA39LJ13"/>
<dbReference type="InterPro" id="IPR021133">
    <property type="entry name" value="HEAT_type_2"/>
</dbReference>
<evidence type="ECO:0000259" key="3">
    <source>
        <dbReference type="Pfam" id="PF23271"/>
    </source>
</evidence>
<dbReference type="GO" id="GO:0005829">
    <property type="term" value="C:cytosol"/>
    <property type="evidence" value="ECO:0007669"/>
    <property type="project" value="TreeGrafter"/>
</dbReference>
<dbReference type="Pfam" id="PF24492">
    <property type="entry name" value="HEAT_ECM29"/>
    <property type="match status" value="1"/>
</dbReference>
<organism evidence="5 6">
    <name type="scientific">Steinernema hermaphroditum</name>
    <dbReference type="NCBI Taxonomy" id="289476"/>
    <lineage>
        <taxon>Eukaryota</taxon>
        <taxon>Metazoa</taxon>
        <taxon>Ecdysozoa</taxon>
        <taxon>Nematoda</taxon>
        <taxon>Chromadorea</taxon>
        <taxon>Rhabditida</taxon>
        <taxon>Tylenchina</taxon>
        <taxon>Panagrolaimomorpha</taxon>
        <taxon>Strongyloidoidea</taxon>
        <taxon>Steinernematidae</taxon>
        <taxon>Steinernema</taxon>
    </lineage>
</organism>
<feature type="domain" description="Proteasome adapter and scaffold protein ECM29 HEAT-repeat" evidence="4">
    <location>
        <begin position="527"/>
        <end position="633"/>
    </location>
</feature>
<evidence type="ECO:0000256" key="1">
    <source>
        <dbReference type="ARBA" id="ARBA00022737"/>
    </source>
</evidence>
<evidence type="ECO:0000259" key="4">
    <source>
        <dbReference type="Pfam" id="PF24492"/>
    </source>
</evidence>
<evidence type="ECO:0000313" key="6">
    <source>
        <dbReference type="Proteomes" id="UP001175271"/>
    </source>
</evidence>
<protein>
    <recommendedName>
        <fullName evidence="7">TOG domain-containing protein</fullName>
    </recommendedName>
</protein>
<feature type="domain" description="Stalled ribosome sensor GCN1-like HEAT repeats region" evidence="3">
    <location>
        <begin position="656"/>
        <end position="823"/>
    </location>
</feature>
<dbReference type="InterPro" id="IPR016024">
    <property type="entry name" value="ARM-type_fold"/>
</dbReference>
<dbReference type="Proteomes" id="UP001175271">
    <property type="component" value="Unassembled WGS sequence"/>
</dbReference>
<name>A0AA39LJ13_9BILA</name>